<evidence type="ECO:0000256" key="2">
    <source>
        <dbReference type="SAM" id="SignalP"/>
    </source>
</evidence>
<reference evidence="3" key="1">
    <citation type="submission" date="2023-06" db="EMBL/GenBank/DDBJ databases">
        <title>Draft Genome Sequences of Representative Paenibacillus Polymyxa, Bacillus cereus, Fictibacillus sp., and Brevibacillus agri Strains Isolated from Amazonian Dark Earth.</title>
        <authorList>
            <person name="Pellegrinetti T.A."/>
            <person name="Cunha I.C.M."/>
            <person name="Chaves M.G."/>
            <person name="Freitas A.S."/>
            <person name="Silva A.V.R."/>
            <person name="Tsai S.M."/>
            <person name="Mendes L.W."/>
        </authorList>
    </citation>
    <scope>NUCLEOTIDE SEQUENCE</scope>
    <source>
        <strain evidence="3">CENA-BCM004</strain>
    </source>
</reference>
<keyword evidence="1" id="KW-1133">Transmembrane helix</keyword>
<dbReference type="Proteomes" id="UP001168694">
    <property type="component" value="Unassembled WGS sequence"/>
</dbReference>
<dbReference type="EMBL" id="JAUHLN010000004">
    <property type="protein sequence ID" value="MDN4074886.1"/>
    <property type="molecule type" value="Genomic_DNA"/>
</dbReference>
<evidence type="ECO:0008006" key="5">
    <source>
        <dbReference type="Google" id="ProtNLM"/>
    </source>
</evidence>
<evidence type="ECO:0000313" key="3">
    <source>
        <dbReference type="EMBL" id="MDN4074886.1"/>
    </source>
</evidence>
<protein>
    <recommendedName>
        <fullName evidence="5">DUF3592 domain-containing protein</fullName>
    </recommendedName>
</protein>
<dbReference type="RefSeq" id="WP_290401013.1">
    <property type="nucleotide sequence ID" value="NZ_JAUHLN010000004.1"/>
</dbReference>
<keyword evidence="2" id="KW-0732">Signal</keyword>
<keyword evidence="1" id="KW-0472">Membrane</keyword>
<keyword evidence="4" id="KW-1185">Reference proteome</keyword>
<evidence type="ECO:0000256" key="1">
    <source>
        <dbReference type="SAM" id="Phobius"/>
    </source>
</evidence>
<feature type="transmembrane region" description="Helical" evidence="1">
    <location>
        <begin position="129"/>
        <end position="149"/>
    </location>
</feature>
<name>A0ABT8EAF8_9BACL</name>
<proteinExistence type="predicted"/>
<comment type="caution">
    <text evidence="3">The sequence shown here is derived from an EMBL/GenBank/DDBJ whole genome shotgun (WGS) entry which is preliminary data.</text>
</comment>
<feature type="chain" id="PRO_5046470016" description="DUF3592 domain-containing protein" evidence="2">
    <location>
        <begin position="28"/>
        <end position="157"/>
    </location>
</feature>
<gene>
    <name evidence="3" type="ORF">QYF49_18070</name>
</gene>
<sequence>MKVLKNVSVMLAGLFVFQMLLSSAAFAKWAYPFVVWDHYTYSISDEYVDQADKEIGHVTHYSDQEGTYSGNFSNEYKKGTKYFSIHGISTDKAIAVQEPEGKYRKAIREHKYNTNKAANVMEQADTNPWMSVLVLAGAAAVLLVSYQSLKSRFNREK</sequence>
<evidence type="ECO:0000313" key="4">
    <source>
        <dbReference type="Proteomes" id="UP001168694"/>
    </source>
</evidence>
<organism evidence="3 4">
    <name type="scientific">Fictibacillus terranigra</name>
    <dbReference type="NCBI Taxonomy" id="3058424"/>
    <lineage>
        <taxon>Bacteria</taxon>
        <taxon>Bacillati</taxon>
        <taxon>Bacillota</taxon>
        <taxon>Bacilli</taxon>
        <taxon>Bacillales</taxon>
        <taxon>Fictibacillaceae</taxon>
        <taxon>Fictibacillus</taxon>
    </lineage>
</organism>
<accession>A0ABT8EAF8</accession>
<keyword evidence="1" id="KW-0812">Transmembrane</keyword>
<feature type="signal peptide" evidence="2">
    <location>
        <begin position="1"/>
        <end position="27"/>
    </location>
</feature>